<dbReference type="OMA" id="SIEAVFC"/>
<keyword evidence="3" id="KW-1185">Reference proteome</keyword>
<dbReference type="CTD" id="20232788"/>
<name>V4A0X3_LOTGI</name>
<proteinExistence type="predicted"/>
<protein>
    <submittedName>
        <fullName evidence="2">Uncharacterized protein</fullName>
    </submittedName>
</protein>
<evidence type="ECO:0000313" key="3">
    <source>
        <dbReference type="Proteomes" id="UP000030746"/>
    </source>
</evidence>
<evidence type="ECO:0000313" key="2">
    <source>
        <dbReference type="EMBL" id="ESO86921.1"/>
    </source>
</evidence>
<evidence type="ECO:0000256" key="1">
    <source>
        <dbReference type="SAM" id="MobiDB-lite"/>
    </source>
</evidence>
<organism evidence="2 3">
    <name type="scientific">Lottia gigantea</name>
    <name type="common">Giant owl limpet</name>
    <dbReference type="NCBI Taxonomy" id="225164"/>
    <lineage>
        <taxon>Eukaryota</taxon>
        <taxon>Metazoa</taxon>
        <taxon>Spiralia</taxon>
        <taxon>Lophotrochozoa</taxon>
        <taxon>Mollusca</taxon>
        <taxon>Gastropoda</taxon>
        <taxon>Patellogastropoda</taxon>
        <taxon>Lottioidea</taxon>
        <taxon>Lottiidae</taxon>
        <taxon>Lottia</taxon>
    </lineage>
</organism>
<dbReference type="HOGENOM" id="CLU_579090_0_0_1"/>
<dbReference type="EMBL" id="KB202954">
    <property type="protein sequence ID" value="ESO86921.1"/>
    <property type="molecule type" value="Genomic_DNA"/>
</dbReference>
<reference evidence="2 3" key="1">
    <citation type="journal article" date="2013" name="Nature">
        <title>Insights into bilaterian evolution from three spiralian genomes.</title>
        <authorList>
            <person name="Simakov O."/>
            <person name="Marletaz F."/>
            <person name="Cho S.J."/>
            <person name="Edsinger-Gonzales E."/>
            <person name="Havlak P."/>
            <person name="Hellsten U."/>
            <person name="Kuo D.H."/>
            <person name="Larsson T."/>
            <person name="Lv J."/>
            <person name="Arendt D."/>
            <person name="Savage R."/>
            <person name="Osoegawa K."/>
            <person name="de Jong P."/>
            <person name="Grimwood J."/>
            <person name="Chapman J.A."/>
            <person name="Shapiro H."/>
            <person name="Aerts A."/>
            <person name="Otillar R.P."/>
            <person name="Terry A.Y."/>
            <person name="Boore J.L."/>
            <person name="Grigoriev I.V."/>
            <person name="Lindberg D.R."/>
            <person name="Seaver E.C."/>
            <person name="Weisblat D.A."/>
            <person name="Putnam N.H."/>
            <person name="Rokhsar D.S."/>
        </authorList>
    </citation>
    <scope>NUCLEOTIDE SEQUENCE [LARGE SCALE GENOMIC DNA]</scope>
</reference>
<dbReference type="Proteomes" id="UP000030746">
    <property type="component" value="Unassembled WGS sequence"/>
</dbReference>
<dbReference type="GeneID" id="20232788"/>
<gene>
    <name evidence="2" type="ORF">LOTGIDRAFT_128027</name>
</gene>
<sequence length="472" mass="49053">MPSNSPSDLIPSRTVTPLYSELTTSKTETPLYSVLTSFHTGVLTSYSETLTSAVDSKILTSDVDSQTLTSDIDSQTLTYSLDSETYAVESGTLTFAVDSEATWLSTLLTLTDNLTPSEQLTLTQVPSQSPIQIDLTYAIESSSVLTSNNVESIQFQSTSISDLSDVALSSSIDETAFSSMIDSSDSILASDFSQLSSSTAMLNTGSLISSSDITPSFSDSSERVIDTAPSDFITSDHVGSSNGLDASVESPSSLLVIQTGSLDFSLHSSFMGTSLVALTFLDSSSVLESDSSSVLASDSSSILESDSSLVLASDSSLVLASDSSSVLTSDSSSVLASDSSSILESDSSSVLESDSSSVLESDSSLSSSQPSESTPSSLTPSLTPSVTPSSALLTETSTILNSPSVSTIIDSSSVSTVSSVVPNVTDGLNSSDSYINYWIRTGEWHNKLHSVLTLKTTSKGLHSCQGGATQAK</sequence>
<dbReference type="RefSeq" id="XP_009062322.1">
    <property type="nucleotide sequence ID" value="XM_009064074.1"/>
</dbReference>
<dbReference type="AlphaFoldDB" id="V4A0X3"/>
<accession>V4A0X3</accession>
<feature type="region of interest" description="Disordered" evidence="1">
    <location>
        <begin position="360"/>
        <end position="388"/>
    </location>
</feature>
<dbReference type="KEGG" id="lgi:LOTGIDRAFT_128027"/>